<dbReference type="PANTHER" id="PTHR34220:SF7">
    <property type="entry name" value="SENSOR HISTIDINE KINASE YPDA"/>
    <property type="match status" value="1"/>
</dbReference>
<accession>A0A1I5YNV2</accession>
<keyword evidence="5" id="KW-1133">Transmembrane helix</keyword>
<feature type="transmembrane region" description="Helical" evidence="5">
    <location>
        <begin position="308"/>
        <end position="332"/>
    </location>
</feature>
<dbReference type="Proteomes" id="UP000198577">
    <property type="component" value="Unassembled WGS sequence"/>
</dbReference>
<evidence type="ECO:0000256" key="3">
    <source>
        <dbReference type="ARBA" id="ARBA00022679"/>
    </source>
</evidence>
<evidence type="ECO:0000256" key="4">
    <source>
        <dbReference type="ARBA" id="ARBA00022777"/>
    </source>
</evidence>
<dbReference type="PROSITE" id="PS50885">
    <property type="entry name" value="HAMP"/>
    <property type="match status" value="1"/>
</dbReference>
<dbReference type="OrthoDB" id="9809348at2"/>
<gene>
    <name evidence="7" type="ORF">SAMN05444406_1552</name>
</gene>
<feature type="domain" description="HAMP" evidence="6">
    <location>
        <begin position="329"/>
        <end position="381"/>
    </location>
</feature>
<dbReference type="SUPFAM" id="SSF158472">
    <property type="entry name" value="HAMP domain-like"/>
    <property type="match status" value="1"/>
</dbReference>
<dbReference type="Gene3D" id="3.30.565.10">
    <property type="entry name" value="Histidine kinase-like ATPase, C-terminal domain"/>
    <property type="match status" value="1"/>
</dbReference>
<evidence type="ECO:0000313" key="7">
    <source>
        <dbReference type="EMBL" id="SFQ45916.1"/>
    </source>
</evidence>
<reference evidence="7 8" key="1">
    <citation type="submission" date="2016-10" db="EMBL/GenBank/DDBJ databases">
        <authorList>
            <person name="de Groot N.N."/>
        </authorList>
    </citation>
    <scope>NUCLEOTIDE SEQUENCE [LARGE SCALE GENOMIC DNA]</scope>
    <source>
        <strain evidence="7 8">DSM 20678</strain>
    </source>
</reference>
<comment type="subcellular location">
    <subcellularLocation>
        <location evidence="1">Membrane</location>
    </subcellularLocation>
</comment>
<dbReference type="InterPro" id="IPR003660">
    <property type="entry name" value="HAMP_dom"/>
</dbReference>
<keyword evidence="3" id="KW-0808">Transferase</keyword>
<dbReference type="RefSeq" id="WP_025746875.1">
    <property type="nucleotide sequence ID" value="NZ_FOXR01000055.1"/>
</dbReference>
<dbReference type="GO" id="GO:0000155">
    <property type="term" value="F:phosphorelay sensor kinase activity"/>
    <property type="evidence" value="ECO:0007669"/>
    <property type="project" value="InterPro"/>
</dbReference>
<keyword evidence="5" id="KW-0812">Transmembrane</keyword>
<keyword evidence="8" id="KW-1185">Reference proteome</keyword>
<dbReference type="Pfam" id="PF02518">
    <property type="entry name" value="HATPase_c"/>
    <property type="match status" value="1"/>
</dbReference>
<evidence type="ECO:0000259" key="6">
    <source>
        <dbReference type="PROSITE" id="PS50885"/>
    </source>
</evidence>
<dbReference type="AlphaFoldDB" id="A0A1I5YNV2"/>
<dbReference type="Gene3D" id="6.10.340.10">
    <property type="match status" value="1"/>
</dbReference>
<dbReference type="InterPro" id="IPR050640">
    <property type="entry name" value="Bact_2-comp_sensor_kinase"/>
</dbReference>
<evidence type="ECO:0000313" key="8">
    <source>
        <dbReference type="Proteomes" id="UP000198577"/>
    </source>
</evidence>
<feature type="transmembrane region" description="Helical" evidence="5">
    <location>
        <begin position="17"/>
        <end position="35"/>
    </location>
</feature>
<keyword evidence="4 7" id="KW-0418">Kinase</keyword>
<sequence length="609" mass="70967">MVKSLLSWQKFSLSKKLIVSYIFILAIPLILYAMYTFHKIKQTTQEDFIKNEVQNLQEIKFQIYRNIEICQRVSQFIASNKELLEFISRDNGFDTQEFIEFKNIFLTQIERLLYTNPDIYRLRLFINRDDFPEIWPLIYHDKRVLHEHWYVTKEQWDREVYWELDHIFQPFNIANSERSRVTTMYRKIWGPGNQYLGALEISMLVSQFFGNMNTNTANSDGGFAVIQDNQDMFFYGDTFLDRIGIKADELKSLLIMQANNQEEGVHILKINNKPVIMVYTTIHPISSTIYRIVSIENMVNRLNRTRNLLVLVTLGGFIVFSAVTYTFTSVILKKMRIIVNCMKKVQAGNLDVDIPVYGCDEVAELAQCFNKMMARIKELISIVVKKELISKETELKALHSQINAHFLYNVLENIKMMAEIDGIYEVADALTSLGRLMRYSMSWKKDKVSLGDELAYIDNYIKLINIRYDYEISCVYNVDEELLNCEICKMSIQPIVENAVIHGIQPKGQGGIIKITAWIQEEHLIVEVFDDGKGIKPIDLKRLKEVLSTEDESNQQENEHSRGIGLKNVDQRIKLAYGPQYGITIDSIEGKYTKVRLVFPYIRNSYLCS</sequence>
<proteinExistence type="predicted"/>
<dbReference type="InterPro" id="IPR010559">
    <property type="entry name" value="Sig_transdc_His_kin_internal"/>
</dbReference>
<dbReference type="CDD" id="cd06225">
    <property type="entry name" value="HAMP"/>
    <property type="match status" value="1"/>
</dbReference>
<keyword evidence="2" id="KW-0597">Phosphoprotein</keyword>
<dbReference type="Pfam" id="PF06580">
    <property type="entry name" value="His_kinase"/>
    <property type="match status" value="1"/>
</dbReference>
<evidence type="ECO:0000256" key="1">
    <source>
        <dbReference type="ARBA" id="ARBA00004370"/>
    </source>
</evidence>
<name>A0A1I5YNV2_9FIRM</name>
<dbReference type="EMBL" id="FOXR01000055">
    <property type="protein sequence ID" value="SFQ45916.1"/>
    <property type="molecule type" value="Genomic_DNA"/>
</dbReference>
<dbReference type="SUPFAM" id="SSF55874">
    <property type="entry name" value="ATPase domain of HSP90 chaperone/DNA topoisomerase II/histidine kinase"/>
    <property type="match status" value="1"/>
</dbReference>
<organism evidence="7 8">
    <name type="scientific">Caldicoprobacter faecalis</name>
    <dbReference type="NCBI Taxonomy" id="937334"/>
    <lineage>
        <taxon>Bacteria</taxon>
        <taxon>Bacillati</taxon>
        <taxon>Bacillota</taxon>
        <taxon>Clostridia</taxon>
        <taxon>Caldicoprobacterales</taxon>
        <taxon>Caldicoprobacteraceae</taxon>
        <taxon>Caldicoprobacter</taxon>
    </lineage>
</organism>
<dbReference type="SMART" id="SM00387">
    <property type="entry name" value="HATPase_c"/>
    <property type="match status" value="1"/>
</dbReference>
<evidence type="ECO:0000256" key="2">
    <source>
        <dbReference type="ARBA" id="ARBA00022553"/>
    </source>
</evidence>
<protein>
    <submittedName>
        <fullName evidence="7">Two-component system, sensor histidine kinase YesM</fullName>
    </submittedName>
</protein>
<dbReference type="SMART" id="SM00304">
    <property type="entry name" value="HAMP"/>
    <property type="match status" value="1"/>
</dbReference>
<dbReference type="STRING" id="937334.SAMN05444406_1552"/>
<evidence type="ECO:0000256" key="5">
    <source>
        <dbReference type="SAM" id="Phobius"/>
    </source>
</evidence>
<dbReference type="InterPro" id="IPR003594">
    <property type="entry name" value="HATPase_dom"/>
</dbReference>
<dbReference type="InterPro" id="IPR036890">
    <property type="entry name" value="HATPase_C_sf"/>
</dbReference>
<dbReference type="PANTHER" id="PTHR34220">
    <property type="entry name" value="SENSOR HISTIDINE KINASE YPDA"/>
    <property type="match status" value="1"/>
</dbReference>
<dbReference type="Pfam" id="PF00672">
    <property type="entry name" value="HAMP"/>
    <property type="match status" value="1"/>
</dbReference>
<dbReference type="GO" id="GO:0016020">
    <property type="term" value="C:membrane"/>
    <property type="evidence" value="ECO:0007669"/>
    <property type="project" value="UniProtKB-SubCell"/>
</dbReference>
<keyword evidence="5" id="KW-0472">Membrane</keyword>